<keyword evidence="1" id="KW-0602">Photosynthesis</keyword>
<proteinExistence type="predicted"/>
<evidence type="ECO:0000313" key="4">
    <source>
        <dbReference type="EMBL" id="AYD47313.1"/>
    </source>
</evidence>
<keyword evidence="5" id="KW-1185">Reference proteome</keyword>
<keyword evidence="2" id="KW-0604">Photosystem II</keyword>
<dbReference type="OrthoDB" id="9803892at2"/>
<evidence type="ECO:0000256" key="2">
    <source>
        <dbReference type="ARBA" id="ARBA00023276"/>
    </source>
</evidence>
<organism evidence="4 5">
    <name type="scientific">Arachidicoccus soli</name>
    <dbReference type="NCBI Taxonomy" id="2341117"/>
    <lineage>
        <taxon>Bacteria</taxon>
        <taxon>Pseudomonadati</taxon>
        <taxon>Bacteroidota</taxon>
        <taxon>Chitinophagia</taxon>
        <taxon>Chitinophagales</taxon>
        <taxon>Chitinophagaceae</taxon>
        <taxon>Arachidicoccus</taxon>
    </lineage>
</organism>
<dbReference type="PANTHER" id="PTHR47128">
    <property type="match status" value="1"/>
</dbReference>
<evidence type="ECO:0000256" key="1">
    <source>
        <dbReference type="ARBA" id="ARBA00022531"/>
    </source>
</evidence>
<dbReference type="RefSeq" id="WP_119986299.1">
    <property type="nucleotide sequence ID" value="NZ_CP032489.1"/>
</dbReference>
<dbReference type="GO" id="GO:0009523">
    <property type="term" value="C:photosystem II"/>
    <property type="evidence" value="ECO:0007669"/>
    <property type="project" value="UniProtKB-KW"/>
</dbReference>
<reference evidence="4 5" key="1">
    <citation type="submission" date="2018-09" db="EMBL/GenBank/DDBJ databases">
        <title>Arachidicoccus sp. nov., a bacterium isolated from soil.</title>
        <authorList>
            <person name="Weon H.-Y."/>
            <person name="Kwon S.-W."/>
            <person name="Lee S.A."/>
        </authorList>
    </citation>
    <scope>NUCLEOTIDE SEQUENCE [LARGE SCALE GENOMIC DNA]</scope>
    <source>
        <strain evidence="4 5">KIS59-12</strain>
    </source>
</reference>
<dbReference type="Pfam" id="PF13460">
    <property type="entry name" value="NAD_binding_10"/>
    <property type="match status" value="1"/>
</dbReference>
<dbReference type="Proteomes" id="UP000266118">
    <property type="component" value="Chromosome"/>
</dbReference>
<dbReference type="AlphaFoldDB" id="A0A386HNI2"/>
<dbReference type="EMBL" id="CP032489">
    <property type="protein sequence ID" value="AYD47313.1"/>
    <property type="molecule type" value="Genomic_DNA"/>
</dbReference>
<gene>
    <name evidence="4" type="ORF">D6B99_06625</name>
</gene>
<feature type="domain" description="NAD(P)-binding" evidence="3">
    <location>
        <begin position="8"/>
        <end position="195"/>
    </location>
</feature>
<accession>A0A386HNI2</accession>
<dbReference type="PANTHER" id="PTHR47128:SF2">
    <property type="entry name" value="PROTEIN HIGH CHLOROPHYLL FLUORESCENCE PHENOTYPE 244, CHLOROPLASTIC"/>
    <property type="match status" value="1"/>
</dbReference>
<dbReference type="KEGG" id="ark:D6B99_06625"/>
<evidence type="ECO:0000313" key="5">
    <source>
        <dbReference type="Proteomes" id="UP000266118"/>
    </source>
</evidence>
<dbReference type="InterPro" id="IPR016040">
    <property type="entry name" value="NAD(P)-bd_dom"/>
</dbReference>
<evidence type="ECO:0000259" key="3">
    <source>
        <dbReference type="Pfam" id="PF13460"/>
    </source>
</evidence>
<dbReference type="CDD" id="cd05243">
    <property type="entry name" value="SDR_a5"/>
    <property type="match status" value="1"/>
</dbReference>
<dbReference type="GO" id="GO:0015979">
    <property type="term" value="P:photosynthesis"/>
    <property type="evidence" value="ECO:0007669"/>
    <property type="project" value="UniProtKB-KW"/>
</dbReference>
<sequence>MKKILLAGSTGYLGRFILEELLNKGFETRTILRDEKKLPKSTIENSNLEIVRAEITKAQSIENCCRDIDTVISTVGITKQKDGFTYMDVDYQANINLLEEAKRNGVKRFIYISILNGDKLMQLEICKAKEKFVAALKNSGLEYCVIRPNGYFSDMDEFYKMAQKGSVYLFGTGKHKMNPIHGADLAKVCIAAITNDKSEITVGGPEIFTHNEIAAIAFSVTQKKPNITHIPNWITKTLLFLLRTFTSSKVYGPVEFFMTVLSMDMLAPEYGTHSLKEHFETLKTTIH</sequence>
<protein>
    <submittedName>
        <fullName evidence="4">SDR family oxidoreductase</fullName>
    </submittedName>
</protein>
<dbReference type="Gene3D" id="3.40.50.720">
    <property type="entry name" value="NAD(P)-binding Rossmann-like Domain"/>
    <property type="match status" value="1"/>
</dbReference>
<dbReference type="SUPFAM" id="SSF51735">
    <property type="entry name" value="NAD(P)-binding Rossmann-fold domains"/>
    <property type="match status" value="1"/>
</dbReference>
<dbReference type="InterPro" id="IPR044256">
    <property type="entry name" value="HCF244-like"/>
</dbReference>
<name>A0A386HNI2_9BACT</name>
<dbReference type="InterPro" id="IPR036291">
    <property type="entry name" value="NAD(P)-bd_dom_sf"/>
</dbReference>